<protein>
    <submittedName>
        <fullName evidence="1">Uncharacterized protein</fullName>
    </submittedName>
</protein>
<keyword evidence="2" id="KW-1185">Reference proteome</keyword>
<dbReference type="Proteomes" id="UP000605259">
    <property type="component" value="Unassembled WGS sequence"/>
</dbReference>
<proteinExistence type="predicted"/>
<accession>A0A917AUS1</accession>
<dbReference type="EMBL" id="BMFK01000001">
    <property type="protein sequence ID" value="GGE71420.1"/>
    <property type="molecule type" value="Genomic_DNA"/>
</dbReference>
<name>A0A917AUS1_9BACI</name>
<reference evidence="1" key="2">
    <citation type="submission" date="2020-09" db="EMBL/GenBank/DDBJ databases">
        <authorList>
            <person name="Sun Q."/>
            <person name="Zhou Y."/>
        </authorList>
    </citation>
    <scope>NUCLEOTIDE SEQUENCE</scope>
    <source>
        <strain evidence="1">CGMCC 1.12698</strain>
    </source>
</reference>
<sequence>MLGNNVYKMCYRRKQVLYVQQACKNSPSDARRRNKIGSLFGDVTGEFLVEKEGTT</sequence>
<evidence type="ECO:0000313" key="2">
    <source>
        <dbReference type="Proteomes" id="UP000605259"/>
    </source>
</evidence>
<dbReference type="AlphaFoldDB" id="A0A917AUS1"/>
<reference evidence="1" key="1">
    <citation type="journal article" date="2014" name="Int. J. Syst. Evol. Microbiol.">
        <title>Complete genome sequence of Corynebacterium casei LMG S-19264T (=DSM 44701T), isolated from a smear-ripened cheese.</title>
        <authorList>
            <consortium name="US DOE Joint Genome Institute (JGI-PGF)"/>
            <person name="Walter F."/>
            <person name="Albersmeier A."/>
            <person name="Kalinowski J."/>
            <person name="Ruckert C."/>
        </authorList>
    </citation>
    <scope>NUCLEOTIDE SEQUENCE</scope>
    <source>
        <strain evidence="1">CGMCC 1.12698</strain>
    </source>
</reference>
<evidence type="ECO:0000313" key="1">
    <source>
        <dbReference type="EMBL" id="GGE71420.1"/>
    </source>
</evidence>
<comment type="caution">
    <text evidence="1">The sequence shown here is derived from an EMBL/GenBank/DDBJ whole genome shotgun (WGS) entry which is preliminary data.</text>
</comment>
<organism evidence="1 2">
    <name type="scientific">Priestia taiwanensis</name>
    <dbReference type="NCBI Taxonomy" id="1347902"/>
    <lineage>
        <taxon>Bacteria</taxon>
        <taxon>Bacillati</taxon>
        <taxon>Bacillota</taxon>
        <taxon>Bacilli</taxon>
        <taxon>Bacillales</taxon>
        <taxon>Bacillaceae</taxon>
        <taxon>Priestia</taxon>
    </lineage>
</organism>
<gene>
    <name evidence="1" type="ORF">GCM10007140_21690</name>
</gene>